<dbReference type="InterPro" id="IPR009057">
    <property type="entry name" value="Homeodomain-like_sf"/>
</dbReference>
<reference evidence="5 6" key="1">
    <citation type="submission" date="2021-03" db="EMBL/GenBank/DDBJ databases">
        <title>Genomic Encyclopedia of Type Strains, Phase IV (KMG-IV): sequencing the most valuable type-strain genomes for metagenomic binning, comparative biology and taxonomic classification.</title>
        <authorList>
            <person name="Goeker M."/>
        </authorList>
    </citation>
    <scope>NUCLEOTIDE SEQUENCE [LARGE SCALE GENOMIC DNA]</scope>
    <source>
        <strain evidence="5 6">DSM 26048</strain>
    </source>
</reference>
<name>A0ABS4IMD9_9BACL</name>
<dbReference type="PANTHER" id="PTHR43280">
    <property type="entry name" value="ARAC-FAMILY TRANSCRIPTIONAL REGULATOR"/>
    <property type="match status" value="1"/>
</dbReference>
<comment type="caution">
    <text evidence="5">The sequence shown here is derived from an EMBL/GenBank/DDBJ whole genome shotgun (WGS) entry which is preliminary data.</text>
</comment>
<organism evidence="5 6">
    <name type="scientific">Paenibacillus eucommiae</name>
    <dbReference type="NCBI Taxonomy" id="1355755"/>
    <lineage>
        <taxon>Bacteria</taxon>
        <taxon>Bacillati</taxon>
        <taxon>Bacillota</taxon>
        <taxon>Bacilli</taxon>
        <taxon>Bacillales</taxon>
        <taxon>Paenibacillaceae</taxon>
        <taxon>Paenibacillus</taxon>
    </lineage>
</organism>
<dbReference type="RefSeq" id="WP_209969024.1">
    <property type="nucleotide sequence ID" value="NZ_JAGGLB010000001.1"/>
</dbReference>
<keyword evidence="3" id="KW-0804">Transcription</keyword>
<sequence length="139" mass="16154">MQKIMVQNDTKGSWGECHMEAYRSNGREEVTHDAVIKVHEYINNQISTDISLHQLADHVQLNPSYLSRLYKQITGNGLSEYLTEFRDRRAKDLLQKSHMKVHEIAATLGYNSSHAFIRFFKKKNQVTPQVFRNQATSNM</sequence>
<dbReference type="PROSITE" id="PS01124">
    <property type="entry name" value="HTH_ARAC_FAMILY_2"/>
    <property type="match status" value="1"/>
</dbReference>
<accession>A0ABS4IMD9</accession>
<dbReference type="PANTHER" id="PTHR43280:SF2">
    <property type="entry name" value="HTH-TYPE TRANSCRIPTIONAL REGULATOR EXSA"/>
    <property type="match status" value="1"/>
</dbReference>
<evidence type="ECO:0000256" key="2">
    <source>
        <dbReference type="ARBA" id="ARBA00023125"/>
    </source>
</evidence>
<dbReference type="SMART" id="SM00342">
    <property type="entry name" value="HTH_ARAC"/>
    <property type="match status" value="1"/>
</dbReference>
<dbReference type="Proteomes" id="UP001519287">
    <property type="component" value="Unassembled WGS sequence"/>
</dbReference>
<evidence type="ECO:0000313" key="6">
    <source>
        <dbReference type="Proteomes" id="UP001519287"/>
    </source>
</evidence>
<protein>
    <submittedName>
        <fullName evidence="5">YesN/AraC family two-component response regulator</fullName>
    </submittedName>
</protein>
<dbReference type="InterPro" id="IPR018060">
    <property type="entry name" value="HTH_AraC"/>
</dbReference>
<proteinExistence type="predicted"/>
<dbReference type="Pfam" id="PF12833">
    <property type="entry name" value="HTH_18"/>
    <property type="match status" value="1"/>
</dbReference>
<gene>
    <name evidence="5" type="ORF">J2Z66_000320</name>
</gene>
<evidence type="ECO:0000256" key="1">
    <source>
        <dbReference type="ARBA" id="ARBA00023015"/>
    </source>
</evidence>
<dbReference type="SUPFAM" id="SSF46689">
    <property type="entry name" value="Homeodomain-like"/>
    <property type="match status" value="2"/>
</dbReference>
<keyword evidence="6" id="KW-1185">Reference proteome</keyword>
<feature type="domain" description="HTH araC/xylS-type" evidence="4">
    <location>
        <begin position="36"/>
        <end position="134"/>
    </location>
</feature>
<evidence type="ECO:0000256" key="3">
    <source>
        <dbReference type="ARBA" id="ARBA00023163"/>
    </source>
</evidence>
<dbReference type="Gene3D" id="1.10.10.60">
    <property type="entry name" value="Homeodomain-like"/>
    <property type="match status" value="2"/>
</dbReference>
<evidence type="ECO:0000313" key="5">
    <source>
        <dbReference type="EMBL" id="MBP1988725.1"/>
    </source>
</evidence>
<evidence type="ECO:0000259" key="4">
    <source>
        <dbReference type="PROSITE" id="PS01124"/>
    </source>
</evidence>
<dbReference type="EMBL" id="JAGGLB010000001">
    <property type="protein sequence ID" value="MBP1988725.1"/>
    <property type="molecule type" value="Genomic_DNA"/>
</dbReference>
<keyword evidence="2" id="KW-0238">DNA-binding</keyword>
<keyword evidence="1" id="KW-0805">Transcription regulation</keyword>